<reference evidence="2 3" key="1">
    <citation type="journal article" date="2022" name="Nat. Plants">
        <title>Genomes of leafy and leafless Platanthera orchids illuminate the evolution of mycoheterotrophy.</title>
        <authorList>
            <person name="Li M.H."/>
            <person name="Liu K.W."/>
            <person name="Li Z."/>
            <person name="Lu H.C."/>
            <person name="Ye Q.L."/>
            <person name="Zhang D."/>
            <person name="Wang J.Y."/>
            <person name="Li Y.F."/>
            <person name="Zhong Z.M."/>
            <person name="Liu X."/>
            <person name="Yu X."/>
            <person name="Liu D.K."/>
            <person name="Tu X.D."/>
            <person name="Liu B."/>
            <person name="Hao Y."/>
            <person name="Liao X.Y."/>
            <person name="Jiang Y.T."/>
            <person name="Sun W.H."/>
            <person name="Chen J."/>
            <person name="Chen Y.Q."/>
            <person name="Ai Y."/>
            <person name="Zhai J.W."/>
            <person name="Wu S.S."/>
            <person name="Zhou Z."/>
            <person name="Hsiao Y.Y."/>
            <person name="Wu W.L."/>
            <person name="Chen Y.Y."/>
            <person name="Lin Y.F."/>
            <person name="Hsu J.L."/>
            <person name="Li C.Y."/>
            <person name="Wang Z.W."/>
            <person name="Zhao X."/>
            <person name="Zhong W.Y."/>
            <person name="Ma X.K."/>
            <person name="Ma L."/>
            <person name="Huang J."/>
            <person name="Chen G.Z."/>
            <person name="Huang M.Z."/>
            <person name="Huang L."/>
            <person name="Peng D.H."/>
            <person name="Luo Y.B."/>
            <person name="Zou S.Q."/>
            <person name="Chen S.P."/>
            <person name="Lan S."/>
            <person name="Tsai W.C."/>
            <person name="Van de Peer Y."/>
            <person name="Liu Z.J."/>
        </authorList>
    </citation>
    <scope>NUCLEOTIDE SEQUENCE [LARGE SCALE GENOMIC DNA]</scope>
    <source>
        <strain evidence="2">Lor287</strain>
    </source>
</reference>
<feature type="region of interest" description="Disordered" evidence="1">
    <location>
        <begin position="66"/>
        <end position="112"/>
    </location>
</feature>
<organism evidence="2 3">
    <name type="scientific">Platanthera zijinensis</name>
    <dbReference type="NCBI Taxonomy" id="2320716"/>
    <lineage>
        <taxon>Eukaryota</taxon>
        <taxon>Viridiplantae</taxon>
        <taxon>Streptophyta</taxon>
        <taxon>Embryophyta</taxon>
        <taxon>Tracheophyta</taxon>
        <taxon>Spermatophyta</taxon>
        <taxon>Magnoliopsida</taxon>
        <taxon>Liliopsida</taxon>
        <taxon>Asparagales</taxon>
        <taxon>Orchidaceae</taxon>
        <taxon>Orchidoideae</taxon>
        <taxon>Orchideae</taxon>
        <taxon>Orchidinae</taxon>
        <taxon>Platanthera</taxon>
    </lineage>
</organism>
<accession>A0AAP0B3D9</accession>
<dbReference type="Proteomes" id="UP001418222">
    <property type="component" value="Unassembled WGS sequence"/>
</dbReference>
<evidence type="ECO:0000256" key="1">
    <source>
        <dbReference type="SAM" id="MobiDB-lite"/>
    </source>
</evidence>
<proteinExistence type="predicted"/>
<keyword evidence="3" id="KW-1185">Reference proteome</keyword>
<sequence length="193" mass="21121">MESLHRSESSGAAAALELALKPVIESVAMEAIWDAGKSVFLLLCMMASLPSAAGVIGEGSPLSSLGMIKGESVPENKDDGESDEDDDEDEDDEGPDHEDDAGEEDYSGRKGMRMTMRMNSRLMAAEGGAKTTTMMMKMMRMMMRTGTMMTMRRMKKSSRLPRRGSDLCLCQSVFFSCVTRIVSLLVDVRVKVL</sequence>
<dbReference type="EMBL" id="JBBWWQ010000016">
    <property type="protein sequence ID" value="KAK8926224.1"/>
    <property type="molecule type" value="Genomic_DNA"/>
</dbReference>
<evidence type="ECO:0000313" key="3">
    <source>
        <dbReference type="Proteomes" id="UP001418222"/>
    </source>
</evidence>
<evidence type="ECO:0000313" key="2">
    <source>
        <dbReference type="EMBL" id="KAK8926224.1"/>
    </source>
</evidence>
<comment type="caution">
    <text evidence="2">The sequence shown here is derived from an EMBL/GenBank/DDBJ whole genome shotgun (WGS) entry which is preliminary data.</text>
</comment>
<name>A0AAP0B3D9_9ASPA</name>
<protein>
    <submittedName>
        <fullName evidence="2">Uncharacterized protein</fullName>
    </submittedName>
</protein>
<dbReference type="AlphaFoldDB" id="A0AAP0B3D9"/>
<feature type="compositionally biased region" description="Acidic residues" evidence="1">
    <location>
        <begin position="80"/>
        <end position="105"/>
    </location>
</feature>
<gene>
    <name evidence="2" type="ORF">KSP39_PZI018247</name>
</gene>